<dbReference type="WBParaSite" id="jg10498">
    <property type="protein sequence ID" value="jg10498"/>
    <property type="gene ID" value="jg10498"/>
</dbReference>
<dbReference type="GO" id="GO:0003723">
    <property type="term" value="F:RNA binding"/>
    <property type="evidence" value="ECO:0007669"/>
    <property type="project" value="UniProtKB-UniRule"/>
</dbReference>
<dbReference type="InterPro" id="IPR004087">
    <property type="entry name" value="KH_dom"/>
</dbReference>
<dbReference type="AlphaFoldDB" id="A0A915CNL3"/>
<evidence type="ECO:0000259" key="2">
    <source>
        <dbReference type="SMART" id="SM00322"/>
    </source>
</evidence>
<dbReference type="InterPro" id="IPR036612">
    <property type="entry name" value="KH_dom_type_1_sf"/>
</dbReference>
<dbReference type="PROSITE" id="PS50084">
    <property type="entry name" value="KH_TYPE_1"/>
    <property type="match status" value="1"/>
</dbReference>
<proteinExistence type="predicted"/>
<sequence length="251" mass="28312">MKIAALRASISSQVLVKSFSSFRGGKHPLSHRDRPIQSRFRLRLQQSFERWKFELRFLIPSSFLSRLIGTHGENVKALQAKSNAFMNVSQSCSPDGVLEVVCDRKNLKQCFESLIPFVQNANVDINQENMELRLLIHRSLVGQIKTKLGNSADCQIITFMQLCPLSTDQVVLIKADKHNLAELVQGLADLLCQFPINDHVVYYTGSSYKSSLVDSYGGFHNEFFSDRWGGMKSKSGRKVKPVDIVVKMAIC</sequence>
<dbReference type="Proteomes" id="UP000887574">
    <property type="component" value="Unplaced"/>
</dbReference>
<evidence type="ECO:0000256" key="1">
    <source>
        <dbReference type="PROSITE-ProRule" id="PRU00117"/>
    </source>
</evidence>
<accession>A0A915CNL3</accession>
<evidence type="ECO:0000313" key="4">
    <source>
        <dbReference type="WBParaSite" id="jg10498"/>
    </source>
</evidence>
<dbReference type="Gene3D" id="3.30.1370.10">
    <property type="entry name" value="K Homology domain, type 1"/>
    <property type="match status" value="1"/>
</dbReference>
<dbReference type="InterPro" id="IPR004088">
    <property type="entry name" value="KH_dom_type_1"/>
</dbReference>
<dbReference type="SMART" id="SM00322">
    <property type="entry name" value="KH"/>
    <property type="match status" value="1"/>
</dbReference>
<keyword evidence="3" id="KW-1185">Reference proteome</keyword>
<organism evidence="3 4">
    <name type="scientific">Ditylenchus dipsaci</name>
    <dbReference type="NCBI Taxonomy" id="166011"/>
    <lineage>
        <taxon>Eukaryota</taxon>
        <taxon>Metazoa</taxon>
        <taxon>Ecdysozoa</taxon>
        <taxon>Nematoda</taxon>
        <taxon>Chromadorea</taxon>
        <taxon>Rhabditida</taxon>
        <taxon>Tylenchina</taxon>
        <taxon>Tylenchomorpha</taxon>
        <taxon>Sphaerularioidea</taxon>
        <taxon>Anguinidae</taxon>
        <taxon>Anguininae</taxon>
        <taxon>Ditylenchus</taxon>
    </lineage>
</organism>
<name>A0A915CNL3_9BILA</name>
<protein>
    <submittedName>
        <fullName evidence="4">K Homology domain-containing protein</fullName>
    </submittedName>
</protein>
<keyword evidence="1" id="KW-0694">RNA-binding</keyword>
<dbReference type="Pfam" id="PF00013">
    <property type="entry name" value="KH_1"/>
    <property type="match status" value="1"/>
</dbReference>
<reference evidence="4" key="1">
    <citation type="submission" date="2022-11" db="UniProtKB">
        <authorList>
            <consortium name="WormBaseParasite"/>
        </authorList>
    </citation>
    <scope>IDENTIFICATION</scope>
</reference>
<dbReference type="SUPFAM" id="SSF54791">
    <property type="entry name" value="Eukaryotic type KH-domain (KH-domain type I)"/>
    <property type="match status" value="1"/>
</dbReference>
<evidence type="ECO:0000313" key="3">
    <source>
        <dbReference type="Proteomes" id="UP000887574"/>
    </source>
</evidence>
<feature type="domain" description="K Homology" evidence="2">
    <location>
        <begin position="51"/>
        <end position="119"/>
    </location>
</feature>